<dbReference type="Proteomes" id="UP000198921">
    <property type="component" value="Unassembled WGS sequence"/>
</dbReference>
<gene>
    <name evidence="1" type="ORF">SAMN05660209_00094</name>
</gene>
<name>A0A1H3AMI6_9ACTN</name>
<dbReference type="AlphaFoldDB" id="A0A1H3AMI6"/>
<dbReference type="EMBL" id="FNOT01000001">
    <property type="protein sequence ID" value="SDX30364.1"/>
    <property type="molecule type" value="Genomic_DNA"/>
</dbReference>
<dbReference type="RefSeq" id="WP_139263441.1">
    <property type="nucleotide sequence ID" value="NZ_FNOT01000001.1"/>
</dbReference>
<keyword evidence="1" id="KW-0255">Endonuclease</keyword>
<evidence type="ECO:0000313" key="2">
    <source>
        <dbReference type="Proteomes" id="UP000198921"/>
    </source>
</evidence>
<protein>
    <submittedName>
        <fullName evidence="1">Endonuclease G</fullName>
    </submittedName>
</protein>
<sequence>MPGQPAGSDQEPDEVPYAELLRALRRFLRTEGERYLDDPNVASVGIGPKVTDGRRTPELSVQFVVEEKLADPGDLAARGTTPVPDAITIAGVRVPTDVLERTG</sequence>
<dbReference type="OrthoDB" id="104542at2"/>
<keyword evidence="1" id="KW-0378">Hydrolase</keyword>
<accession>A0A1H3AMI6</accession>
<organism evidence="1 2">
    <name type="scientific">Geodermatophilus africanus</name>
    <dbReference type="NCBI Taxonomy" id="1137993"/>
    <lineage>
        <taxon>Bacteria</taxon>
        <taxon>Bacillati</taxon>
        <taxon>Actinomycetota</taxon>
        <taxon>Actinomycetes</taxon>
        <taxon>Geodermatophilales</taxon>
        <taxon>Geodermatophilaceae</taxon>
        <taxon>Geodermatophilus</taxon>
    </lineage>
</organism>
<dbReference type="GO" id="GO:0004519">
    <property type="term" value="F:endonuclease activity"/>
    <property type="evidence" value="ECO:0007669"/>
    <property type="project" value="UniProtKB-KW"/>
</dbReference>
<keyword evidence="1" id="KW-0540">Nuclease</keyword>
<evidence type="ECO:0000313" key="1">
    <source>
        <dbReference type="EMBL" id="SDX30364.1"/>
    </source>
</evidence>
<keyword evidence="2" id="KW-1185">Reference proteome</keyword>
<dbReference type="STRING" id="1137993.SAMN05660209_00094"/>
<proteinExistence type="predicted"/>
<reference evidence="2" key="1">
    <citation type="submission" date="2016-10" db="EMBL/GenBank/DDBJ databases">
        <authorList>
            <person name="Varghese N."/>
            <person name="Submissions S."/>
        </authorList>
    </citation>
    <scope>NUCLEOTIDE SEQUENCE [LARGE SCALE GENOMIC DNA]</scope>
    <source>
        <strain evidence="2">DSM 45422</strain>
    </source>
</reference>